<keyword evidence="3" id="KW-1003">Cell membrane</keyword>
<feature type="compositionally biased region" description="Polar residues" evidence="9">
    <location>
        <begin position="1"/>
        <end position="16"/>
    </location>
</feature>
<comment type="subcellular location">
    <subcellularLocation>
        <location evidence="1">Membrane</location>
        <topology evidence="1">Multi-pass membrane protein</topology>
    </subcellularLocation>
</comment>
<evidence type="ECO:0000256" key="4">
    <source>
        <dbReference type="ARBA" id="ARBA00022692"/>
    </source>
</evidence>
<keyword evidence="4 10" id="KW-0812">Transmembrane</keyword>
<proteinExistence type="predicted"/>
<keyword evidence="2" id="KW-0813">Transport</keyword>
<feature type="transmembrane region" description="Helical" evidence="10">
    <location>
        <begin position="139"/>
        <end position="160"/>
    </location>
</feature>
<dbReference type="GO" id="GO:0008381">
    <property type="term" value="F:mechanosensitive monoatomic ion channel activity"/>
    <property type="evidence" value="ECO:0007669"/>
    <property type="project" value="InterPro"/>
</dbReference>
<evidence type="ECO:0000256" key="3">
    <source>
        <dbReference type="ARBA" id="ARBA00022475"/>
    </source>
</evidence>
<evidence type="ECO:0000313" key="11">
    <source>
        <dbReference type="EMBL" id="OAQ25143.1"/>
    </source>
</evidence>
<dbReference type="GO" id="GO:0016020">
    <property type="term" value="C:membrane"/>
    <property type="evidence" value="ECO:0007669"/>
    <property type="project" value="UniProtKB-SubCell"/>
</dbReference>
<dbReference type="PANTHER" id="PTHR30266:SF2">
    <property type="entry name" value="LARGE-CONDUCTANCE MECHANOSENSITIVE CHANNEL"/>
    <property type="match status" value="1"/>
</dbReference>
<dbReference type="EMBL" id="KV442082">
    <property type="protein sequence ID" value="OAQ25143.1"/>
    <property type="molecule type" value="Genomic_DNA"/>
</dbReference>
<dbReference type="InterPro" id="IPR036019">
    <property type="entry name" value="MscL_channel"/>
</dbReference>
<dbReference type="NCBIfam" id="TIGR00220">
    <property type="entry name" value="mscL"/>
    <property type="match status" value="1"/>
</dbReference>
<keyword evidence="8" id="KW-0407">Ion channel</keyword>
<feature type="region of interest" description="Disordered" evidence="9">
    <location>
        <begin position="1"/>
        <end position="20"/>
    </location>
</feature>
<name>A0A197JJJ1_9FUNG</name>
<dbReference type="STRING" id="1314771.A0A197JJJ1"/>
<sequence>MSSPPNGRQNGDTNGRTTHRERIINGFQTAEDSARESLLHGGVVVTRKAKTLWTHFKDFIDNGNVVGLAVGLILGAAFTSLVTSLVDDIISPPLGLAVGHASLDDLFVVIKDGKNASATYLTLNQAHDDGAVCIAYGRFIQMTFNFFVVALALFTVIRVFQSFQQEEIIKSKVKCKYCRQKISKVATRCQFCTSWQDVPERNHVSSPPGPLVDASGHMSD</sequence>
<keyword evidence="6" id="KW-0406">Ion transport</keyword>
<protein>
    <submittedName>
        <fullName evidence="11">Gated mechanosensitive channel</fullName>
    </submittedName>
</protein>
<dbReference type="Pfam" id="PF01741">
    <property type="entry name" value="MscL"/>
    <property type="match status" value="1"/>
</dbReference>
<dbReference type="AlphaFoldDB" id="A0A197JJJ1"/>
<evidence type="ECO:0000256" key="5">
    <source>
        <dbReference type="ARBA" id="ARBA00022989"/>
    </source>
</evidence>
<evidence type="ECO:0000256" key="2">
    <source>
        <dbReference type="ARBA" id="ARBA00022448"/>
    </source>
</evidence>
<accession>A0A197JJJ1</accession>
<dbReference type="Proteomes" id="UP000078512">
    <property type="component" value="Unassembled WGS sequence"/>
</dbReference>
<evidence type="ECO:0000256" key="7">
    <source>
        <dbReference type="ARBA" id="ARBA00023136"/>
    </source>
</evidence>
<organism evidence="11 12">
    <name type="scientific">Linnemannia elongata AG-77</name>
    <dbReference type="NCBI Taxonomy" id="1314771"/>
    <lineage>
        <taxon>Eukaryota</taxon>
        <taxon>Fungi</taxon>
        <taxon>Fungi incertae sedis</taxon>
        <taxon>Mucoromycota</taxon>
        <taxon>Mortierellomycotina</taxon>
        <taxon>Mortierellomycetes</taxon>
        <taxon>Mortierellales</taxon>
        <taxon>Mortierellaceae</taxon>
        <taxon>Linnemannia</taxon>
    </lineage>
</organism>
<evidence type="ECO:0000256" key="1">
    <source>
        <dbReference type="ARBA" id="ARBA00004141"/>
    </source>
</evidence>
<dbReference type="OrthoDB" id="10010920at2759"/>
<gene>
    <name evidence="11" type="ORF">K457DRAFT_129243</name>
</gene>
<evidence type="ECO:0000313" key="12">
    <source>
        <dbReference type="Proteomes" id="UP000078512"/>
    </source>
</evidence>
<dbReference type="PANTHER" id="PTHR30266">
    <property type="entry name" value="MECHANOSENSITIVE CHANNEL MSCL"/>
    <property type="match status" value="1"/>
</dbReference>
<dbReference type="Gene3D" id="1.10.1200.120">
    <property type="entry name" value="Large-conductance mechanosensitive channel, MscL, domain 1"/>
    <property type="match status" value="1"/>
</dbReference>
<keyword evidence="7 10" id="KW-0472">Membrane</keyword>
<feature type="transmembrane region" description="Helical" evidence="10">
    <location>
        <begin position="65"/>
        <end position="86"/>
    </location>
</feature>
<evidence type="ECO:0000256" key="10">
    <source>
        <dbReference type="SAM" id="Phobius"/>
    </source>
</evidence>
<evidence type="ECO:0000256" key="9">
    <source>
        <dbReference type="SAM" id="MobiDB-lite"/>
    </source>
</evidence>
<dbReference type="InterPro" id="IPR037673">
    <property type="entry name" value="MSC/AndL"/>
</dbReference>
<keyword evidence="12" id="KW-1185">Reference proteome</keyword>
<dbReference type="SUPFAM" id="SSF81330">
    <property type="entry name" value="Gated mechanosensitive channel"/>
    <property type="match status" value="1"/>
</dbReference>
<feature type="region of interest" description="Disordered" evidence="9">
    <location>
        <begin position="200"/>
        <end position="220"/>
    </location>
</feature>
<keyword evidence="5 10" id="KW-1133">Transmembrane helix</keyword>
<evidence type="ECO:0000256" key="8">
    <source>
        <dbReference type="ARBA" id="ARBA00023303"/>
    </source>
</evidence>
<evidence type="ECO:0000256" key="6">
    <source>
        <dbReference type="ARBA" id="ARBA00023065"/>
    </source>
</evidence>
<dbReference type="InterPro" id="IPR001185">
    <property type="entry name" value="MS_channel"/>
</dbReference>
<reference evidence="11 12" key="1">
    <citation type="submission" date="2016-05" db="EMBL/GenBank/DDBJ databases">
        <title>Genome sequencing reveals origins of a unique bacterial endosymbiosis in the earliest lineages of terrestrial Fungi.</title>
        <authorList>
            <consortium name="DOE Joint Genome Institute"/>
            <person name="Uehling J."/>
            <person name="Gryganskyi A."/>
            <person name="Hameed K."/>
            <person name="Tschaplinski T."/>
            <person name="Misztal P."/>
            <person name="Wu S."/>
            <person name="Desiro A."/>
            <person name="Vande Pol N."/>
            <person name="Du Z.-Y."/>
            <person name="Zienkiewicz A."/>
            <person name="Zienkiewicz K."/>
            <person name="Morin E."/>
            <person name="Tisserant E."/>
            <person name="Splivallo R."/>
            <person name="Hainaut M."/>
            <person name="Henrissat B."/>
            <person name="Ohm R."/>
            <person name="Kuo A."/>
            <person name="Yan J."/>
            <person name="Lipzen A."/>
            <person name="Nolan M."/>
            <person name="Labutti K."/>
            <person name="Barry K."/>
            <person name="Goldstein A."/>
            <person name="Labbe J."/>
            <person name="Schadt C."/>
            <person name="Tuskan G."/>
            <person name="Grigoriev I."/>
            <person name="Martin F."/>
            <person name="Vilgalys R."/>
            <person name="Bonito G."/>
        </authorList>
    </citation>
    <scope>NUCLEOTIDE SEQUENCE [LARGE SCALE GENOMIC DNA]</scope>
    <source>
        <strain evidence="11 12">AG-77</strain>
    </source>
</reference>